<dbReference type="InterPro" id="IPR016162">
    <property type="entry name" value="Ald_DH_N"/>
</dbReference>
<dbReference type="PANTHER" id="PTHR43720">
    <property type="entry name" value="2-AMINOMUCONIC SEMIALDEHYDE DEHYDROGENASE"/>
    <property type="match status" value="1"/>
</dbReference>
<feature type="domain" description="Aldehyde dehydrogenase" evidence="6">
    <location>
        <begin position="32"/>
        <end position="490"/>
    </location>
</feature>
<evidence type="ECO:0000256" key="4">
    <source>
        <dbReference type="PROSITE-ProRule" id="PRU10007"/>
    </source>
</evidence>
<dbReference type="Gene3D" id="3.40.605.10">
    <property type="entry name" value="Aldehyde Dehydrogenase, Chain A, domain 1"/>
    <property type="match status" value="1"/>
</dbReference>
<dbReference type="InterPro" id="IPR015590">
    <property type="entry name" value="Aldehyde_DH_dom"/>
</dbReference>
<evidence type="ECO:0000256" key="2">
    <source>
        <dbReference type="ARBA" id="ARBA00023002"/>
    </source>
</evidence>
<dbReference type="SUPFAM" id="SSF53720">
    <property type="entry name" value="ALDH-like"/>
    <property type="match status" value="1"/>
</dbReference>
<comment type="similarity">
    <text evidence="1 5">Belongs to the aldehyde dehydrogenase family.</text>
</comment>
<dbReference type="InterPro" id="IPR011985">
    <property type="entry name" value="DH_HpaE"/>
</dbReference>
<dbReference type="RefSeq" id="WP_189004911.1">
    <property type="nucleotide sequence ID" value="NZ_BMPP01000003.1"/>
</dbReference>
<evidence type="ECO:0000256" key="5">
    <source>
        <dbReference type="RuleBase" id="RU003345"/>
    </source>
</evidence>
<dbReference type="Proteomes" id="UP000647587">
    <property type="component" value="Unassembled WGS sequence"/>
</dbReference>
<dbReference type="Pfam" id="PF00171">
    <property type="entry name" value="Aldedh"/>
    <property type="match status" value="1"/>
</dbReference>
<dbReference type="EMBL" id="BMPP01000003">
    <property type="protein sequence ID" value="GGK17325.1"/>
    <property type="molecule type" value="Genomic_DNA"/>
</dbReference>
<protein>
    <submittedName>
        <fullName evidence="7">Aldehyde dehydrogenase</fullName>
    </submittedName>
</protein>
<dbReference type="Gene3D" id="3.40.309.10">
    <property type="entry name" value="Aldehyde Dehydrogenase, Chain A, domain 2"/>
    <property type="match status" value="1"/>
</dbReference>
<evidence type="ECO:0000256" key="1">
    <source>
        <dbReference type="ARBA" id="ARBA00009986"/>
    </source>
</evidence>
<gene>
    <name evidence="7" type="ORF">GCM10008955_08540</name>
</gene>
<dbReference type="CDD" id="cd07093">
    <property type="entry name" value="ALDH_F8_HMSADH"/>
    <property type="match status" value="1"/>
</dbReference>
<accession>A0ABQ2EN46</accession>
<organism evidence="7 8">
    <name type="scientific">Deinococcus malanensis</name>
    <dbReference type="NCBI Taxonomy" id="1706855"/>
    <lineage>
        <taxon>Bacteria</taxon>
        <taxon>Thermotogati</taxon>
        <taxon>Deinococcota</taxon>
        <taxon>Deinococci</taxon>
        <taxon>Deinococcales</taxon>
        <taxon>Deinococcaceae</taxon>
        <taxon>Deinococcus</taxon>
    </lineage>
</organism>
<feature type="active site" evidence="4">
    <location>
        <position position="267"/>
    </location>
</feature>
<evidence type="ECO:0000313" key="8">
    <source>
        <dbReference type="Proteomes" id="UP000647587"/>
    </source>
</evidence>
<keyword evidence="8" id="KW-1185">Reference proteome</keyword>
<evidence type="ECO:0000256" key="3">
    <source>
        <dbReference type="ARBA" id="ARBA00023027"/>
    </source>
</evidence>
<dbReference type="InterPro" id="IPR016161">
    <property type="entry name" value="Ald_DH/histidinol_DH"/>
</dbReference>
<reference evidence="8" key="1">
    <citation type="journal article" date="2019" name="Int. J. Syst. Evol. Microbiol.">
        <title>The Global Catalogue of Microorganisms (GCM) 10K type strain sequencing project: providing services to taxonomists for standard genome sequencing and annotation.</title>
        <authorList>
            <consortium name="The Broad Institute Genomics Platform"/>
            <consortium name="The Broad Institute Genome Sequencing Center for Infectious Disease"/>
            <person name="Wu L."/>
            <person name="Ma J."/>
        </authorList>
    </citation>
    <scope>NUCLEOTIDE SEQUENCE [LARGE SCALE GENOMIC DNA]</scope>
    <source>
        <strain evidence="8">JCM 30331</strain>
    </source>
</reference>
<comment type="caution">
    <text evidence="7">The sequence shown here is derived from an EMBL/GenBank/DDBJ whole genome shotgun (WGS) entry which is preliminary data.</text>
</comment>
<dbReference type="InterPro" id="IPR029510">
    <property type="entry name" value="Ald_DH_CS_GLU"/>
</dbReference>
<proteinExistence type="inferred from homology"/>
<evidence type="ECO:0000259" key="6">
    <source>
        <dbReference type="Pfam" id="PF00171"/>
    </source>
</evidence>
<evidence type="ECO:0000313" key="7">
    <source>
        <dbReference type="EMBL" id="GGK17325.1"/>
    </source>
</evidence>
<dbReference type="PANTHER" id="PTHR43720:SF2">
    <property type="entry name" value="2-AMINOMUCONIC SEMIALDEHYDE DEHYDROGENASE"/>
    <property type="match status" value="1"/>
</dbReference>
<dbReference type="InterPro" id="IPR016163">
    <property type="entry name" value="Ald_DH_C"/>
</dbReference>
<name>A0ABQ2EN46_9DEIO</name>
<sequence length="517" mass="55904">MTQTISPNHELARRLREERLTGGLKHFIGGQWVASHSGETFDTHSPVDNAFLTQVASGDAGDIDRAAQAAHEAFQTWREVGGAERRKVLHRIANLIEARAQEIAVLESIDTGQAIRFMKSAATRGAENFRFYADRAPGAGDGQSLPAPGFINYTLRQPIGPVGVITPWNTPFMLSTWKIAPALAAGCTVVHKPAEWSPVSATLLAEIMDEAGLPKGVHNLVHGLGESAGRALTEHPLVKAIAFVGETTTGSHIMRQGAETLKRVHFELGGKNPVVVFDDADLDRALDAVVFMIYSLNGERCTSSSRVLVQEGIYDEFTARIAERARNIRVGDPLDPETEVGPLVHPRHFEKVMSYFGKAREEGATIAAGGERVGEAGNFVSPTLFTGARNDMAIAQEEIFGPVLTAIPFTDEADALALANDVKYGLAGYLWTNDLTRAHRFAQGMEAGMIWINSENVRHLPTPFGGVKNSGIGRDGGDYSFEFYMETKNIAISLGTHKTAKLGVGQAPRVDKTVVEG</sequence>
<dbReference type="NCBIfam" id="TIGR02299">
    <property type="entry name" value="HpaE"/>
    <property type="match status" value="1"/>
</dbReference>
<keyword evidence="3" id="KW-0520">NAD</keyword>
<keyword evidence="2 5" id="KW-0560">Oxidoreductase</keyword>
<dbReference type="PROSITE" id="PS00687">
    <property type="entry name" value="ALDEHYDE_DEHYDR_GLU"/>
    <property type="match status" value="1"/>
</dbReference>